<dbReference type="AlphaFoldDB" id="S4NNV2"/>
<evidence type="ECO:0000313" key="2">
    <source>
        <dbReference type="EMBL" id="JAA78764.1"/>
    </source>
</evidence>
<evidence type="ECO:0000259" key="1">
    <source>
        <dbReference type="Pfam" id="PF26051"/>
    </source>
</evidence>
<accession>S4NNV2</accession>
<dbReference type="EMBL" id="GAIX01013796">
    <property type="protein sequence ID" value="JAA78764.1"/>
    <property type="molecule type" value="Transcribed_RNA"/>
</dbReference>
<reference evidence="2" key="1">
    <citation type="journal article" date="2013" name="BMC Genomics">
        <title>Unscrambling butterfly oogenesis.</title>
        <authorList>
            <person name="Carter J.M."/>
            <person name="Baker S.C."/>
            <person name="Pink R."/>
            <person name="Carter D.R."/>
            <person name="Collins A."/>
            <person name="Tomlin J."/>
            <person name="Gibbs M."/>
            <person name="Breuker C.J."/>
        </authorList>
    </citation>
    <scope>NUCLEOTIDE SEQUENCE</scope>
    <source>
        <tissue evidence="2">Ovary</tissue>
    </source>
</reference>
<feature type="domain" description="ABCF3 PWI-like helical bundle" evidence="1">
    <location>
        <begin position="1"/>
        <end position="29"/>
    </location>
</feature>
<name>S4NNV2_9NEOP</name>
<feature type="non-terminal residue" evidence="2">
    <location>
        <position position="1"/>
    </location>
</feature>
<sequence>VGEIFQGISEKTEDDIREICEQLLNMLQPEKSANTNGPRKVLDAPIHLASMANHVHETEDLKSIWLQTRDDSFKVDARKLEKAEAK</sequence>
<proteinExistence type="predicted"/>
<dbReference type="Pfam" id="PF26051">
    <property type="entry name" value="PWI_ABCF3"/>
    <property type="match status" value="1"/>
</dbReference>
<protein>
    <submittedName>
        <fullName evidence="2">Putative ATP-dependent transporter</fullName>
    </submittedName>
</protein>
<reference evidence="2" key="2">
    <citation type="submission" date="2013-05" db="EMBL/GenBank/DDBJ databases">
        <authorList>
            <person name="Carter J.-M."/>
            <person name="Baker S.C."/>
            <person name="Pink R."/>
            <person name="Carter D.R.F."/>
            <person name="Collins A."/>
            <person name="Tomlin J."/>
            <person name="Gibbs M."/>
            <person name="Breuker C.J."/>
        </authorList>
    </citation>
    <scope>NUCLEOTIDE SEQUENCE</scope>
    <source>
        <tissue evidence="2">Ovary</tissue>
    </source>
</reference>
<organism evidence="2">
    <name type="scientific">Pararge aegeria</name>
    <name type="common">speckled wood butterfly</name>
    <dbReference type="NCBI Taxonomy" id="116150"/>
    <lineage>
        <taxon>Eukaryota</taxon>
        <taxon>Metazoa</taxon>
        <taxon>Ecdysozoa</taxon>
        <taxon>Arthropoda</taxon>
        <taxon>Hexapoda</taxon>
        <taxon>Insecta</taxon>
        <taxon>Pterygota</taxon>
        <taxon>Neoptera</taxon>
        <taxon>Endopterygota</taxon>
        <taxon>Lepidoptera</taxon>
        <taxon>Glossata</taxon>
        <taxon>Ditrysia</taxon>
        <taxon>Papilionoidea</taxon>
        <taxon>Nymphalidae</taxon>
        <taxon>Satyrinae</taxon>
        <taxon>Satyrini</taxon>
        <taxon>Parargina</taxon>
        <taxon>Pararge</taxon>
    </lineage>
</organism>
<feature type="non-terminal residue" evidence="2">
    <location>
        <position position="86"/>
    </location>
</feature>
<dbReference type="InterPro" id="IPR058770">
    <property type="entry name" value="PWI_ABCF3"/>
</dbReference>